<comment type="caution">
    <text evidence="1">The sequence shown here is derived from an EMBL/GenBank/DDBJ whole genome shotgun (WGS) entry which is preliminary data.</text>
</comment>
<keyword evidence="3" id="KW-1185">Reference proteome</keyword>
<dbReference type="EMBL" id="CAMXCT010001241">
    <property type="protein sequence ID" value="CAI3988201.1"/>
    <property type="molecule type" value="Genomic_DNA"/>
</dbReference>
<name>A0A9P1CB26_9DINO</name>
<dbReference type="AlphaFoldDB" id="A0A9P1CB26"/>
<dbReference type="OrthoDB" id="446089at2759"/>
<evidence type="ECO:0000313" key="3">
    <source>
        <dbReference type="Proteomes" id="UP001152797"/>
    </source>
</evidence>
<protein>
    <submittedName>
        <fullName evidence="1">Uncharacterized protein</fullName>
    </submittedName>
</protein>
<dbReference type="EMBL" id="CAMXCT030001241">
    <property type="protein sequence ID" value="CAL4775513.1"/>
    <property type="molecule type" value="Genomic_DNA"/>
</dbReference>
<sequence>MDLVEEFLELGKNVTVTNLVELLRVLRRRIPGRYLPKNLKDLVGIDETDTKNIGRHFWSWLNKQKWRKMLPRPFPVEVVLKDERREVPNYLGTWHLHLPGDLIHSMYTYDVDLFRDRWLGPPGALEQFWNAQRETEWFKMHPILSNPDVDLRTHFPILCHGDDADSHRRRSFCVCTIASPLSISRSSWDTRFPLYIVDNTRALNETFDCLDAWIVHGLCELQEGSFMDVDVYGRPWARGKHGRICGPYTGVFVALKGDQKFLQKCLKLTTSATSELVCMYCKAKNHGDLIYTAFGPSAPHRECLVSNVDFLLEGCRPNSWIRLPGFHLSRVLTDWLHLIDLSLIPEVSASALIELTEDDSIWPGDHQDERLRMAFVQFTSECKRHGVRNRGQIFSVKQMYPLGKGNYPTLVQKHFNGAEATVLAKWLKGVTLAVAAANPASEHCALRASIFVNLVVMRSAVGRGRNDWCVLKPQNLSLLQRANFLLHSALNSLATEAIDKEVLLWKIRPKIHQIDHLCIDQAALMNPLTLSTYDDEDFIGKCKGLAMRSDVRAMGYQTLHRYAAYVCCRWLRQLTGS</sequence>
<reference evidence="2" key="2">
    <citation type="submission" date="2024-04" db="EMBL/GenBank/DDBJ databases">
        <authorList>
            <person name="Chen Y."/>
            <person name="Shah S."/>
            <person name="Dougan E. K."/>
            <person name="Thang M."/>
            <person name="Chan C."/>
        </authorList>
    </citation>
    <scope>NUCLEOTIDE SEQUENCE [LARGE SCALE GENOMIC DNA]</scope>
</reference>
<reference evidence="1" key="1">
    <citation type="submission" date="2022-10" db="EMBL/GenBank/DDBJ databases">
        <authorList>
            <person name="Chen Y."/>
            <person name="Dougan E. K."/>
            <person name="Chan C."/>
            <person name="Rhodes N."/>
            <person name="Thang M."/>
        </authorList>
    </citation>
    <scope>NUCLEOTIDE SEQUENCE</scope>
</reference>
<organism evidence="1">
    <name type="scientific">Cladocopium goreaui</name>
    <dbReference type="NCBI Taxonomy" id="2562237"/>
    <lineage>
        <taxon>Eukaryota</taxon>
        <taxon>Sar</taxon>
        <taxon>Alveolata</taxon>
        <taxon>Dinophyceae</taxon>
        <taxon>Suessiales</taxon>
        <taxon>Symbiodiniaceae</taxon>
        <taxon>Cladocopium</taxon>
    </lineage>
</organism>
<evidence type="ECO:0000313" key="2">
    <source>
        <dbReference type="EMBL" id="CAL1141576.1"/>
    </source>
</evidence>
<proteinExistence type="predicted"/>
<dbReference type="Proteomes" id="UP001152797">
    <property type="component" value="Unassembled WGS sequence"/>
</dbReference>
<gene>
    <name evidence="1" type="ORF">C1SCF055_LOCUS15408</name>
</gene>
<dbReference type="EMBL" id="CAMXCT020001241">
    <property type="protein sequence ID" value="CAL1141576.1"/>
    <property type="molecule type" value="Genomic_DNA"/>
</dbReference>
<evidence type="ECO:0000313" key="1">
    <source>
        <dbReference type="EMBL" id="CAI3988201.1"/>
    </source>
</evidence>
<accession>A0A9P1CB26</accession>